<reference evidence="5 6" key="1">
    <citation type="journal article" date="2013" name="Stand. Genomic Sci.">
        <title>Genomic Encyclopedia of Type Strains, Phase I: The one thousand microbial genomes (KMG-I) project.</title>
        <authorList>
            <person name="Kyrpides N.C."/>
            <person name="Woyke T."/>
            <person name="Eisen J.A."/>
            <person name="Garrity G."/>
            <person name="Lilburn T.G."/>
            <person name="Beck B.J."/>
            <person name="Whitman W.B."/>
            <person name="Hugenholtz P."/>
            <person name="Klenk H.P."/>
        </authorList>
    </citation>
    <scope>NUCLEOTIDE SEQUENCE [LARGE SCALE GENOMIC DNA]</scope>
    <source>
        <strain evidence="5 6">DSM 45044</strain>
    </source>
</reference>
<dbReference type="Pfam" id="PF13354">
    <property type="entry name" value="Beta-lactamase2"/>
    <property type="match status" value="1"/>
</dbReference>
<dbReference type="PANTHER" id="PTHR35333">
    <property type="entry name" value="BETA-LACTAMASE"/>
    <property type="match status" value="1"/>
</dbReference>
<dbReference type="AlphaFoldDB" id="A0A562VBK7"/>
<name>A0A562VBK7_9ACTN</name>
<evidence type="ECO:0000313" key="5">
    <source>
        <dbReference type="EMBL" id="TWJ15240.1"/>
    </source>
</evidence>
<dbReference type="SUPFAM" id="SSF56601">
    <property type="entry name" value="beta-lactamase/transpeptidase-like"/>
    <property type="match status" value="1"/>
</dbReference>
<evidence type="ECO:0000256" key="2">
    <source>
        <dbReference type="ARBA" id="ARBA00030171"/>
    </source>
</evidence>
<evidence type="ECO:0000313" key="6">
    <source>
        <dbReference type="Proteomes" id="UP000321617"/>
    </source>
</evidence>
<feature type="domain" description="Beta-lactamase class A catalytic" evidence="4">
    <location>
        <begin position="78"/>
        <end position="276"/>
    </location>
</feature>
<dbReference type="GO" id="GO:0046677">
    <property type="term" value="P:response to antibiotic"/>
    <property type="evidence" value="ECO:0007669"/>
    <property type="project" value="InterPro"/>
</dbReference>
<dbReference type="InterPro" id="IPR000871">
    <property type="entry name" value="Beta-lactam_class-A"/>
</dbReference>
<organism evidence="5 6">
    <name type="scientific">Stackebrandtia albiflava</name>
    <dbReference type="NCBI Taxonomy" id="406432"/>
    <lineage>
        <taxon>Bacteria</taxon>
        <taxon>Bacillati</taxon>
        <taxon>Actinomycetota</taxon>
        <taxon>Actinomycetes</taxon>
        <taxon>Glycomycetales</taxon>
        <taxon>Glycomycetaceae</taxon>
        <taxon>Stackebrandtia</taxon>
    </lineage>
</organism>
<dbReference type="PROSITE" id="PS51318">
    <property type="entry name" value="TAT"/>
    <property type="match status" value="1"/>
</dbReference>
<accession>A0A562VBK7</accession>
<dbReference type="PANTHER" id="PTHR35333:SF3">
    <property type="entry name" value="BETA-LACTAMASE-TYPE TRANSPEPTIDASE FOLD CONTAINING PROTEIN"/>
    <property type="match status" value="1"/>
</dbReference>
<feature type="compositionally biased region" description="Acidic residues" evidence="3">
    <location>
        <begin position="32"/>
        <end position="41"/>
    </location>
</feature>
<dbReference type="Gene3D" id="3.40.710.10">
    <property type="entry name" value="DD-peptidase/beta-lactamase superfamily"/>
    <property type="match status" value="1"/>
</dbReference>
<dbReference type="InterPro" id="IPR006311">
    <property type="entry name" value="TAT_signal"/>
</dbReference>
<dbReference type="GO" id="GO:0008800">
    <property type="term" value="F:beta-lactamase activity"/>
    <property type="evidence" value="ECO:0007669"/>
    <property type="project" value="InterPro"/>
</dbReference>
<dbReference type="InterPro" id="IPR045155">
    <property type="entry name" value="Beta-lactam_cat"/>
</dbReference>
<evidence type="ECO:0000256" key="1">
    <source>
        <dbReference type="ARBA" id="ARBA00018879"/>
    </source>
</evidence>
<protein>
    <recommendedName>
        <fullName evidence="1">Beta-lactamase</fullName>
    </recommendedName>
    <alternativeName>
        <fullName evidence="2">Penicillinase</fullName>
    </alternativeName>
</protein>
<feature type="region of interest" description="Disordered" evidence="3">
    <location>
        <begin position="22"/>
        <end position="41"/>
    </location>
</feature>
<comment type="caution">
    <text evidence="5">The sequence shown here is derived from an EMBL/GenBank/DDBJ whole genome shotgun (WGS) entry which is preliminary data.</text>
</comment>
<keyword evidence="6" id="KW-1185">Reference proteome</keyword>
<sequence length="326" mass="34723">MPMSMSRRSLLELGAVTAAGAVVPSPARSGEDEAPASDPEEAADRIRAVFTRYSEAAGGWWRARISVNRRDGSAVDAIDRESGRELEAWSTNKVPVAIAVMRKVDDGEFDVDRLLDVTARAASHDGDGIFVYDDAYPSHVTVGHVLANMLTVSDDTAVRLCAELVTADEVDGLMSAHGFTHTRVQETAGGGFLLGRTTPGEQHDLWRALMAGELLSAESTGRIVRLARSPEAFTDGIRLRMPTPQRLRVATKAGWFDAATDERCEAGVIADSEGAAVMTYSLYAGDQGAAGDFGATHPANAARAAMGHRFARIVSRLPGSGMRIAP</sequence>
<dbReference type="GO" id="GO:0030655">
    <property type="term" value="P:beta-lactam antibiotic catabolic process"/>
    <property type="evidence" value="ECO:0007669"/>
    <property type="project" value="InterPro"/>
</dbReference>
<proteinExistence type="predicted"/>
<evidence type="ECO:0000256" key="3">
    <source>
        <dbReference type="SAM" id="MobiDB-lite"/>
    </source>
</evidence>
<dbReference type="RefSeq" id="WP_147133612.1">
    <property type="nucleotide sequence ID" value="NZ_BAABIJ010000001.1"/>
</dbReference>
<gene>
    <name evidence="5" type="ORF">LX16_0940</name>
</gene>
<dbReference type="EMBL" id="VLLL01000005">
    <property type="protein sequence ID" value="TWJ15240.1"/>
    <property type="molecule type" value="Genomic_DNA"/>
</dbReference>
<dbReference type="InterPro" id="IPR012338">
    <property type="entry name" value="Beta-lactam/transpept-like"/>
</dbReference>
<evidence type="ECO:0000259" key="4">
    <source>
        <dbReference type="Pfam" id="PF13354"/>
    </source>
</evidence>
<dbReference type="OrthoDB" id="4515847at2"/>
<dbReference type="Proteomes" id="UP000321617">
    <property type="component" value="Unassembled WGS sequence"/>
</dbReference>